<comment type="similarity">
    <text evidence="1">Belongs to the UPF0047 family.</text>
</comment>
<dbReference type="Pfam" id="PF01894">
    <property type="entry name" value="YjbQ"/>
    <property type="match status" value="1"/>
</dbReference>
<name>A0ABQ2NP53_9BACI</name>
<dbReference type="Proteomes" id="UP000641206">
    <property type="component" value="Unassembled WGS sequence"/>
</dbReference>
<accession>A0ABQ2NP53</accession>
<comment type="caution">
    <text evidence="2">The sequence shown here is derived from an EMBL/GenBank/DDBJ whole genome shotgun (WGS) entry which is preliminary data.</text>
</comment>
<gene>
    <name evidence="2" type="ORF">GCM10011346_03260</name>
</gene>
<dbReference type="Gene3D" id="2.60.120.460">
    <property type="entry name" value="YjbQ-like"/>
    <property type="match status" value="1"/>
</dbReference>
<evidence type="ECO:0008006" key="4">
    <source>
        <dbReference type="Google" id="ProtNLM"/>
    </source>
</evidence>
<sequence length="135" mass="15051">MPANTELFQIKTTKKQEFVFLDSQLKETLANSGVQEGIMIVYCPHTTGAITINENADPDVRRDLSLGMNETFPNKEAYVHMEGNSDGHMKSSVVGASETLIISNGQLILGTWQSVYFCEFDGPRTRKVYVKIMEG</sequence>
<dbReference type="RefSeq" id="WP_188732794.1">
    <property type="nucleotide sequence ID" value="NZ_BMLW01000001.1"/>
</dbReference>
<dbReference type="EMBL" id="BMLW01000001">
    <property type="protein sequence ID" value="GGP07405.1"/>
    <property type="molecule type" value="Genomic_DNA"/>
</dbReference>
<dbReference type="PIRSF" id="PIRSF004681">
    <property type="entry name" value="UCP004681"/>
    <property type="match status" value="1"/>
</dbReference>
<keyword evidence="3" id="KW-1185">Reference proteome</keyword>
<dbReference type="PANTHER" id="PTHR30615">
    <property type="entry name" value="UNCHARACTERIZED PROTEIN YJBQ-RELATED"/>
    <property type="match status" value="1"/>
</dbReference>
<dbReference type="PANTHER" id="PTHR30615:SF8">
    <property type="entry name" value="UPF0047 PROTEIN C4A8.02C"/>
    <property type="match status" value="1"/>
</dbReference>
<dbReference type="PROSITE" id="PS01314">
    <property type="entry name" value="UPF0047"/>
    <property type="match status" value="1"/>
</dbReference>
<reference evidence="3" key="1">
    <citation type="journal article" date="2019" name="Int. J. Syst. Evol. Microbiol.">
        <title>The Global Catalogue of Microorganisms (GCM) 10K type strain sequencing project: providing services to taxonomists for standard genome sequencing and annotation.</title>
        <authorList>
            <consortium name="The Broad Institute Genomics Platform"/>
            <consortium name="The Broad Institute Genome Sequencing Center for Infectious Disease"/>
            <person name="Wu L."/>
            <person name="Ma J."/>
        </authorList>
    </citation>
    <scope>NUCLEOTIDE SEQUENCE [LARGE SCALE GENOMIC DNA]</scope>
    <source>
        <strain evidence="3">CGMCC 1.7693</strain>
    </source>
</reference>
<evidence type="ECO:0000313" key="2">
    <source>
        <dbReference type="EMBL" id="GGP07405.1"/>
    </source>
</evidence>
<dbReference type="NCBIfam" id="TIGR00149">
    <property type="entry name" value="TIGR00149_YjbQ"/>
    <property type="match status" value="1"/>
</dbReference>
<proteinExistence type="inferred from homology"/>
<organism evidence="2 3">
    <name type="scientific">Oceanobacillus neutriphilus</name>
    <dbReference type="NCBI Taxonomy" id="531815"/>
    <lineage>
        <taxon>Bacteria</taxon>
        <taxon>Bacillati</taxon>
        <taxon>Bacillota</taxon>
        <taxon>Bacilli</taxon>
        <taxon>Bacillales</taxon>
        <taxon>Bacillaceae</taxon>
        <taxon>Oceanobacillus</taxon>
    </lineage>
</organism>
<evidence type="ECO:0000256" key="1">
    <source>
        <dbReference type="ARBA" id="ARBA00005534"/>
    </source>
</evidence>
<protein>
    <recommendedName>
        <fullName evidence="4">Secondary thiamine-phosphate synthase enzyme</fullName>
    </recommendedName>
</protein>
<dbReference type="InterPro" id="IPR001602">
    <property type="entry name" value="UPF0047_YjbQ-like"/>
</dbReference>
<evidence type="ECO:0000313" key="3">
    <source>
        <dbReference type="Proteomes" id="UP000641206"/>
    </source>
</evidence>
<dbReference type="SUPFAM" id="SSF111038">
    <property type="entry name" value="YjbQ-like"/>
    <property type="match status" value="1"/>
</dbReference>
<dbReference type="InterPro" id="IPR035917">
    <property type="entry name" value="YjbQ-like_sf"/>
</dbReference>